<sequence>MSRIAAATFAALTLCACAPVVAGGPPMALDPALRDQARLGTITMSSDWLMAEDDFSDTFTDEVGEELRRCMTGDRTLNLRLHVDDLDRAGRLETVVRGDGMHTLAATAEFVDPQTRQVVGRYPIRVATQAGGAVPALLGDRQMMVSEEYGRALCEEAFGRNPRRSGPWNATRG</sequence>
<gene>
    <name evidence="2" type="ORF">Q0812_05825</name>
</gene>
<feature type="chain" id="PRO_5045998649" description="Lipoprotein" evidence="1">
    <location>
        <begin position="23"/>
        <end position="173"/>
    </location>
</feature>
<keyword evidence="3" id="KW-1185">Reference proteome</keyword>
<evidence type="ECO:0000256" key="1">
    <source>
        <dbReference type="SAM" id="SignalP"/>
    </source>
</evidence>
<proteinExistence type="predicted"/>
<comment type="caution">
    <text evidence="2">The sequence shown here is derived from an EMBL/GenBank/DDBJ whole genome shotgun (WGS) entry which is preliminary data.</text>
</comment>
<evidence type="ECO:0008006" key="4">
    <source>
        <dbReference type="Google" id="ProtNLM"/>
    </source>
</evidence>
<protein>
    <recommendedName>
        <fullName evidence="4">Lipoprotein</fullName>
    </recommendedName>
</protein>
<name>A0ABT8SK44_9CAUL</name>
<keyword evidence="1" id="KW-0732">Signal</keyword>
<accession>A0ABT8SK44</accession>
<dbReference type="RefSeq" id="WP_302109374.1">
    <property type="nucleotide sequence ID" value="NZ_JAUKTR010000002.1"/>
</dbReference>
<evidence type="ECO:0000313" key="3">
    <source>
        <dbReference type="Proteomes" id="UP001169063"/>
    </source>
</evidence>
<organism evidence="2 3">
    <name type="scientific">Peiella sedimenti</name>
    <dbReference type="NCBI Taxonomy" id="3061083"/>
    <lineage>
        <taxon>Bacteria</taxon>
        <taxon>Pseudomonadati</taxon>
        <taxon>Pseudomonadota</taxon>
        <taxon>Alphaproteobacteria</taxon>
        <taxon>Caulobacterales</taxon>
        <taxon>Caulobacteraceae</taxon>
        <taxon>Peiella</taxon>
    </lineage>
</organism>
<feature type="signal peptide" evidence="1">
    <location>
        <begin position="1"/>
        <end position="22"/>
    </location>
</feature>
<dbReference type="EMBL" id="JAUKTR010000002">
    <property type="protein sequence ID" value="MDO1558943.1"/>
    <property type="molecule type" value="Genomic_DNA"/>
</dbReference>
<dbReference type="Proteomes" id="UP001169063">
    <property type="component" value="Unassembled WGS sequence"/>
</dbReference>
<reference evidence="2" key="1">
    <citation type="submission" date="2023-07" db="EMBL/GenBank/DDBJ databases">
        <title>Brevundimonas soil sp. nov., isolated from the soil of chemical plant.</title>
        <authorList>
            <person name="Wu N."/>
        </authorList>
    </citation>
    <scope>NUCLEOTIDE SEQUENCE</scope>
    <source>
        <strain evidence="2">XZ-24</strain>
    </source>
</reference>
<dbReference type="PROSITE" id="PS51257">
    <property type="entry name" value="PROKAR_LIPOPROTEIN"/>
    <property type="match status" value="1"/>
</dbReference>
<evidence type="ECO:0000313" key="2">
    <source>
        <dbReference type="EMBL" id="MDO1558943.1"/>
    </source>
</evidence>